<dbReference type="RefSeq" id="WP_191155292.1">
    <property type="nucleotide sequence ID" value="NZ_JACXAI010000002.1"/>
</dbReference>
<protein>
    <submittedName>
        <fullName evidence="1">Uncharacterized protein</fullName>
    </submittedName>
</protein>
<name>A0A926N963_9BACI</name>
<reference evidence="1" key="1">
    <citation type="submission" date="2020-09" db="EMBL/GenBank/DDBJ databases">
        <title>A novel bacterium of genus Bacillus, isolated from South China Sea.</title>
        <authorList>
            <person name="Huang H."/>
            <person name="Mo K."/>
            <person name="Hu Y."/>
        </authorList>
    </citation>
    <scope>NUCLEOTIDE SEQUENCE</scope>
    <source>
        <strain evidence="1">IB182487</strain>
    </source>
</reference>
<gene>
    <name evidence="1" type="ORF">IC621_02220</name>
</gene>
<dbReference type="AlphaFoldDB" id="A0A926N963"/>
<comment type="caution">
    <text evidence="1">The sequence shown here is derived from an EMBL/GenBank/DDBJ whole genome shotgun (WGS) entry which is preliminary data.</text>
</comment>
<dbReference type="EMBL" id="JACXAI010000002">
    <property type="protein sequence ID" value="MBD1379034.1"/>
    <property type="molecule type" value="Genomic_DNA"/>
</dbReference>
<evidence type="ECO:0000313" key="1">
    <source>
        <dbReference type="EMBL" id="MBD1379034.1"/>
    </source>
</evidence>
<accession>A0A926N963</accession>
<evidence type="ECO:0000313" key="2">
    <source>
        <dbReference type="Proteomes" id="UP000626844"/>
    </source>
</evidence>
<organism evidence="1 2">
    <name type="scientific">Metabacillus arenae</name>
    <dbReference type="NCBI Taxonomy" id="2771434"/>
    <lineage>
        <taxon>Bacteria</taxon>
        <taxon>Bacillati</taxon>
        <taxon>Bacillota</taxon>
        <taxon>Bacilli</taxon>
        <taxon>Bacillales</taxon>
        <taxon>Bacillaceae</taxon>
        <taxon>Metabacillus</taxon>
    </lineage>
</organism>
<proteinExistence type="predicted"/>
<sequence length="90" mass="10906">MNILHFIQPDDYQLIHFSFSLIAEIDQKIKDKKLFYENQILDYVNSQIECFLKTCNVKQSLKVVYKAELYQLMKLKLNELFNKYTLLKCY</sequence>
<dbReference type="Proteomes" id="UP000626844">
    <property type="component" value="Unassembled WGS sequence"/>
</dbReference>
<keyword evidence="2" id="KW-1185">Reference proteome</keyword>